<comment type="caution">
    <text evidence="1">The sequence shown here is derived from an EMBL/GenBank/DDBJ whole genome shotgun (WGS) entry which is preliminary data.</text>
</comment>
<proteinExistence type="predicted"/>
<dbReference type="EMBL" id="QKWP01002756">
    <property type="protein sequence ID" value="RIB02262.1"/>
    <property type="molecule type" value="Genomic_DNA"/>
</dbReference>
<dbReference type="Proteomes" id="UP000266673">
    <property type="component" value="Unassembled WGS sequence"/>
</dbReference>
<reference evidence="1 2" key="1">
    <citation type="submission" date="2018-06" db="EMBL/GenBank/DDBJ databases">
        <title>Comparative genomics reveals the genomic features of Rhizophagus irregularis, R. cerebriforme, R. diaphanum and Gigaspora rosea, and their symbiotic lifestyle signature.</title>
        <authorList>
            <person name="Morin E."/>
            <person name="San Clemente H."/>
            <person name="Chen E.C.H."/>
            <person name="De La Providencia I."/>
            <person name="Hainaut M."/>
            <person name="Kuo A."/>
            <person name="Kohler A."/>
            <person name="Murat C."/>
            <person name="Tang N."/>
            <person name="Roy S."/>
            <person name="Loubradou J."/>
            <person name="Henrissat B."/>
            <person name="Grigoriev I.V."/>
            <person name="Corradi N."/>
            <person name="Roux C."/>
            <person name="Martin F.M."/>
        </authorList>
    </citation>
    <scope>NUCLEOTIDE SEQUENCE [LARGE SCALE GENOMIC DNA]</scope>
    <source>
        <strain evidence="1 2">DAOM 194757</strain>
    </source>
</reference>
<gene>
    <name evidence="1" type="ORF">C2G38_2228311</name>
</gene>
<evidence type="ECO:0000313" key="2">
    <source>
        <dbReference type="Proteomes" id="UP000266673"/>
    </source>
</evidence>
<dbReference type="OrthoDB" id="10552897at2759"/>
<organism evidence="1 2">
    <name type="scientific">Gigaspora rosea</name>
    <dbReference type="NCBI Taxonomy" id="44941"/>
    <lineage>
        <taxon>Eukaryota</taxon>
        <taxon>Fungi</taxon>
        <taxon>Fungi incertae sedis</taxon>
        <taxon>Mucoromycota</taxon>
        <taxon>Glomeromycotina</taxon>
        <taxon>Glomeromycetes</taxon>
        <taxon>Diversisporales</taxon>
        <taxon>Gigasporaceae</taxon>
        <taxon>Gigaspora</taxon>
    </lineage>
</organism>
<accession>A0A397TVY9</accession>
<protein>
    <recommendedName>
        <fullName evidence="3">Serine-threonine/tyrosine-protein kinase catalytic domain-containing protein</fullName>
    </recommendedName>
</protein>
<dbReference type="AlphaFoldDB" id="A0A397TVY9"/>
<evidence type="ECO:0008006" key="3">
    <source>
        <dbReference type="Google" id="ProtNLM"/>
    </source>
</evidence>
<keyword evidence="2" id="KW-1185">Reference proteome</keyword>
<evidence type="ECO:0000313" key="1">
    <source>
        <dbReference type="EMBL" id="RIB02262.1"/>
    </source>
</evidence>
<name>A0A397TVY9_9GLOM</name>
<sequence>MSKVLTKSTSHDYKILAKELKIYYDPILTFIHQKYKNYLLKIDSQSSFDIITNTTTSSISNPPLAYMDDTTWLCESPTTMQNILNDTSELYKINNIIEVNPLKSDLLHIRPKSYRSQITPFLFNNHPILSRKPNDVIRYLEERSKFDSNIPKDYVELAMRCMDSDPEKQPNGYQISRQISVWSNSESIWNNSKKLT</sequence>